<organism evidence="2 3">
    <name type="scientific">Phaeovulum veldkampii DSM 11550</name>
    <dbReference type="NCBI Taxonomy" id="1185920"/>
    <lineage>
        <taxon>Bacteria</taxon>
        <taxon>Pseudomonadati</taxon>
        <taxon>Pseudomonadota</taxon>
        <taxon>Alphaproteobacteria</taxon>
        <taxon>Rhodobacterales</taxon>
        <taxon>Paracoccaceae</taxon>
        <taxon>Phaeovulum</taxon>
    </lineage>
</organism>
<dbReference type="GO" id="GO:1990281">
    <property type="term" value="C:efflux pump complex"/>
    <property type="evidence" value="ECO:0007669"/>
    <property type="project" value="TreeGrafter"/>
</dbReference>
<dbReference type="Gene3D" id="2.40.30.170">
    <property type="match status" value="1"/>
</dbReference>
<dbReference type="OrthoDB" id="7626141at2"/>
<dbReference type="SUPFAM" id="SSF111369">
    <property type="entry name" value="HlyD-like secretion proteins"/>
    <property type="match status" value="2"/>
</dbReference>
<proteinExistence type="predicted"/>
<dbReference type="Gene3D" id="1.10.287.470">
    <property type="entry name" value="Helix hairpin bin"/>
    <property type="match status" value="1"/>
</dbReference>
<evidence type="ECO:0000256" key="1">
    <source>
        <dbReference type="SAM" id="Coils"/>
    </source>
</evidence>
<dbReference type="Gene3D" id="2.40.420.20">
    <property type="match status" value="1"/>
</dbReference>
<protein>
    <submittedName>
        <fullName evidence="2">Efflux transporter periplasmic adaptor subunit</fullName>
    </submittedName>
</protein>
<gene>
    <name evidence="2" type="ORF">C5F46_07220</name>
</gene>
<dbReference type="Gene3D" id="2.40.50.100">
    <property type="match status" value="1"/>
</dbReference>
<dbReference type="PANTHER" id="PTHR30469">
    <property type="entry name" value="MULTIDRUG RESISTANCE PROTEIN MDTA"/>
    <property type="match status" value="1"/>
</dbReference>
<dbReference type="EMBL" id="PZKF01000013">
    <property type="protein sequence ID" value="PTE17819.1"/>
    <property type="molecule type" value="Genomic_DNA"/>
</dbReference>
<dbReference type="RefSeq" id="WP_107324688.1">
    <property type="nucleotide sequence ID" value="NZ_NHSP01000087.1"/>
</dbReference>
<keyword evidence="3" id="KW-1185">Reference proteome</keyword>
<evidence type="ECO:0000313" key="3">
    <source>
        <dbReference type="Proteomes" id="UP000241899"/>
    </source>
</evidence>
<keyword evidence="1" id="KW-0175">Coiled coil</keyword>
<reference evidence="2 3" key="1">
    <citation type="submission" date="2018-03" db="EMBL/GenBank/DDBJ databases">
        <title>Rhodobacter veldkampii.</title>
        <authorList>
            <person name="Meyer T.E."/>
            <person name="Miller S."/>
            <person name="Lodha T."/>
            <person name="Gandham S."/>
            <person name="Chintalapati S."/>
            <person name="Chintalapati V.R."/>
        </authorList>
    </citation>
    <scope>NUCLEOTIDE SEQUENCE [LARGE SCALE GENOMIC DNA]</scope>
    <source>
        <strain evidence="2 3">DSM 11550</strain>
    </source>
</reference>
<comment type="caution">
    <text evidence="2">The sequence shown here is derived from an EMBL/GenBank/DDBJ whole genome shotgun (WGS) entry which is preliminary data.</text>
</comment>
<dbReference type="Proteomes" id="UP000241899">
    <property type="component" value="Unassembled WGS sequence"/>
</dbReference>
<dbReference type="AlphaFoldDB" id="A0A2T4JIT7"/>
<sequence length="490" mass="51596">MRFLTRSLMGLLGVALTLALLVLAGWQIMSAVETRRAADAPPMMARERVFSADVLTVRLETLTPELTAFGQIESRRRLELRAAASGTVLDLAEAFEDGAAVRRGDLLMRIDPAEATAARDSQRAALAEAEAALAEARRALLIARDDLAAAVEQARLRDQAMARQQNLNTLGLGKAADTETAELAASAAAQAVLSRRSALSQAEAALDRAENTLEREKIALTEAERKLADTELRAEFDGQLSGVSAVRGGLVSTNEKLGELIDPAALEVAFRVSNAQYARLLDAKGALAPARAEVALDLGGTELVAAARLMRVGAAVGEGLTGRLLYAQIEAGAAGFRAGDFVTVRLAEPELAQVALLPATAVDAAGQVLVLGADDRLEEAAVEVLRRQVDDVIVRATALAGREIVAERTPLLGAGLKLRPLRGVQGGGGAIAAPAPDRIALSPERRAQLIAFVEANPNMPAEAKARILAQLAQDEVPAQVIERLEQRMGG</sequence>
<name>A0A2T4JIT7_9RHOB</name>
<dbReference type="PANTHER" id="PTHR30469:SF12">
    <property type="entry name" value="MULTIDRUG RESISTANCE PROTEIN MDTA"/>
    <property type="match status" value="1"/>
</dbReference>
<accession>A0A2T4JIT7</accession>
<feature type="coiled-coil region" evidence="1">
    <location>
        <begin position="119"/>
        <end position="153"/>
    </location>
</feature>
<feature type="coiled-coil region" evidence="1">
    <location>
        <begin position="199"/>
        <end position="233"/>
    </location>
</feature>
<evidence type="ECO:0000313" key="2">
    <source>
        <dbReference type="EMBL" id="PTE17819.1"/>
    </source>
</evidence>
<dbReference type="GO" id="GO:0015562">
    <property type="term" value="F:efflux transmembrane transporter activity"/>
    <property type="evidence" value="ECO:0007669"/>
    <property type="project" value="TreeGrafter"/>
</dbReference>